<evidence type="ECO:0000313" key="2">
    <source>
        <dbReference type="Proteomes" id="UP000296049"/>
    </source>
</evidence>
<accession>R0KDU0</accession>
<protein>
    <submittedName>
        <fullName evidence="1">Uncharacterized protein</fullName>
    </submittedName>
</protein>
<name>R0KDU0_ANAPL</name>
<dbReference type="Proteomes" id="UP000296049">
    <property type="component" value="Unassembled WGS sequence"/>
</dbReference>
<evidence type="ECO:0000313" key="1">
    <source>
        <dbReference type="EMBL" id="EOB08556.1"/>
    </source>
</evidence>
<reference evidence="2" key="1">
    <citation type="journal article" date="2013" name="Nat. Genet.">
        <title>The duck genome and transcriptome provide insight into an avian influenza virus reservoir species.</title>
        <authorList>
            <person name="Huang Y."/>
            <person name="Li Y."/>
            <person name="Burt D.W."/>
            <person name="Chen H."/>
            <person name="Zhang Y."/>
            <person name="Qian W."/>
            <person name="Kim H."/>
            <person name="Gan S."/>
            <person name="Zhao Y."/>
            <person name="Li J."/>
            <person name="Yi K."/>
            <person name="Feng H."/>
            <person name="Zhu P."/>
            <person name="Li B."/>
            <person name="Liu Q."/>
            <person name="Fairley S."/>
            <person name="Magor K.E."/>
            <person name="Du Z."/>
            <person name="Hu X."/>
            <person name="Goodman L."/>
            <person name="Tafer H."/>
            <person name="Vignal A."/>
            <person name="Lee T."/>
            <person name="Kim K.W."/>
            <person name="Sheng Z."/>
            <person name="An Y."/>
            <person name="Searle S."/>
            <person name="Herrero J."/>
            <person name="Groenen M.A."/>
            <person name="Crooijmans R.P."/>
            <person name="Faraut T."/>
            <person name="Cai Q."/>
            <person name="Webster R.G."/>
            <person name="Aldridge J.R."/>
            <person name="Warren W.C."/>
            <person name="Bartschat S."/>
            <person name="Kehr S."/>
            <person name="Marz M."/>
            <person name="Stadler P.F."/>
            <person name="Smith J."/>
            <person name="Kraus R.H."/>
            <person name="Zhao Y."/>
            <person name="Ren L."/>
            <person name="Fei J."/>
            <person name="Morisson M."/>
            <person name="Kaiser P."/>
            <person name="Griffin D.K."/>
            <person name="Rao M."/>
            <person name="Pitel F."/>
            <person name="Wang J."/>
            <person name="Li N."/>
        </authorList>
    </citation>
    <scope>NUCLEOTIDE SEQUENCE [LARGE SCALE GENOMIC DNA]</scope>
</reference>
<sequence length="173" mass="19511">MGKNTELSRSYTICEVFSRNSQTTAEKPLPETIILGNMNQVKSREENEKQEDSGLQNNLDSDLLCRGMQRRKGTTDFSLHISTKPQIVFGHVDAVPFLLCLLSQDALPMVICTDVLLITFHPLEFPEIIEEDNKVKVFPLQRKKGAKHTKARTVPYICKVPNTFPPQEGQGIV</sequence>
<dbReference type="EMBL" id="KB742439">
    <property type="protein sequence ID" value="EOB08556.1"/>
    <property type="molecule type" value="Genomic_DNA"/>
</dbReference>
<gene>
    <name evidence="1" type="ORF">Anapl_13968</name>
</gene>
<proteinExistence type="predicted"/>
<dbReference type="AlphaFoldDB" id="R0KDU0"/>
<keyword evidence="2" id="KW-1185">Reference proteome</keyword>
<organism evidence="1 2">
    <name type="scientific">Anas platyrhynchos</name>
    <name type="common">Mallard</name>
    <name type="synonym">Anas boschas</name>
    <dbReference type="NCBI Taxonomy" id="8839"/>
    <lineage>
        <taxon>Eukaryota</taxon>
        <taxon>Metazoa</taxon>
        <taxon>Chordata</taxon>
        <taxon>Craniata</taxon>
        <taxon>Vertebrata</taxon>
        <taxon>Euteleostomi</taxon>
        <taxon>Archelosauria</taxon>
        <taxon>Archosauria</taxon>
        <taxon>Dinosauria</taxon>
        <taxon>Saurischia</taxon>
        <taxon>Theropoda</taxon>
        <taxon>Coelurosauria</taxon>
        <taxon>Aves</taxon>
        <taxon>Neognathae</taxon>
        <taxon>Galloanserae</taxon>
        <taxon>Anseriformes</taxon>
        <taxon>Anatidae</taxon>
        <taxon>Anatinae</taxon>
        <taxon>Anas</taxon>
    </lineage>
</organism>